<reference evidence="4" key="1">
    <citation type="journal article" date="2020" name="Nat. Commun.">
        <title>Genome assembly of wild tea tree DASZ reveals pedigree and selection history of tea varieties.</title>
        <authorList>
            <person name="Zhang W."/>
            <person name="Zhang Y."/>
            <person name="Qiu H."/>
            <person name="Guo Y."/>
            <person name="Wan H."/>
            <person name="Zhang X."/>
            <person name="Scossa F."/>
            <person name="Alseekh S."/>
            <person name="Zhang Q."/>
            <person name="Wang P."/>
            <person name="Xu L."/>
            <person name="Schmidt M.H."/>
            <person name="Jia X."/>
            <person name="Li D."/>
            <person name="Zhu A."/>
            <person name="Guo F."/>
            <person name="Chen W."/>
            <person name="Ni D."/>
            <person name="Usadel B."/>
            <person name="Fernie A.R."/>
            <person name="Wen W."/>
        </authorList>
    </citation>
    <scope>NUCLEOTIDE SEQUENCE [LARGE SCALE GENOMIC DNA]</scope>
    <source>
        <strain evidence="4">cv. G240</strain>
    </source>
</reference>
<dbReference type="SUPFAM" id="SSF53474">
    <property type="entry name" value="alpha/beta-Hydrolases"/>
    <property type="match status" value="1"/>
</dbReference>
<keyword evidence="4" id="KW-1185">Reference proteome</keyword>
<accession>A0A7J7GZU4</accession>
<gene>
    <name evidence="3" type="ORF">HYC85_016511</name>
</gene>
<dbReference type="AlphaFoldDB" id="A0A7J7GZU4"/>
<evidence type="ECO:0000259" key="2">
    <source>
        <dbReference type="Pfam" id="PF07859"/>
    </source>
</evidence>
<protein>
    <recommendedName>
        <fullName evidence="2">Alpha/beta hydrolase fold-3 domain-containing protein</fullName>
    </recommendedName>
</protein>
<comment type="caution">
    <text evidence="3">The sequence shown here is derived from an EMBL/GenBank/DDBJ whole genome shotgun (WGS) entry which is preliminary data.</text>
</comment>
<reference evidence="3 4" key="2">
    <citation type="submission" date="2020-07" db="EMBL/GenBank/DDBJ databases">
        <title>Genome assembly of wild tea tree DASZ reveals pedigree and selection history of tea varieties.</title>
        <authorList>
            <person name="Zhang W."/>
        </authorList>
    </citation>
    <scope>NUCLEOTIDE SEQUENCE [LARGE SCALE GENOMIC DNA]</scope>
    <source>
        <strain evidence="4">cv. G240</strain>
        <tissue evidence="3">Leaf</tissue>
    </source>
</reference>
<feature type="domain" description="Alpha/beta hydrolase fold-3" evidence="2">
    <location>
        <begin position="1"/>
        <end position="72"/>
    </location>
</feature>
<dbReference type="InterPro" id="IPR013094">
    <property type="entry name" value="AB_hydrolase_3"/>
</dbReference>
<dbReference type="Gene3D" id="3.40.50.1820">
    <property type="entry name" value="alpha/beta hydrolase"/>
    <property type="match status" value="1"/>
</dbReference>
<comment type="similarity">
    <text evidence="1">Belongs to the 'GDXG' lipolytic enzyme family.</text>
</comment>
<dbReference type="GO" id="GO:0016787">
    <property type="term" value="F:hydrolase activity"/>
    <property type="evidence" value="ECO:0007669"/>
    <property type="project" value="InterPro"/>
</dbReference>
<evidence type="ECO:0000313" key="3">
    <source>
        <dbReference type="EMBL" id="KAF5946283.1"/>
    </source>
</evidence>
<dbReference type="EMBL" id="JACBKZ010000007">
    <property type="protein sequence ID" value="KAF5946283.1"/>
    <property type="molecule type" value="Genomic_DNA"/>
</dbReference>
<evidence type="ECO:0000313" key="4">
    <source>
        <dbReference type="Proteomes" id="UP000593564"/>
    </source>
</evidence>
<proteinExistence type="inferred from homology"/>
<evidence type="ECO:0000256" key="1">
    <source>
        <dbReference type="ARBA" id="ARBA00010515"/>
    </source>
</evidence>
<name>A0A7J7GZU4_CAMSI</name>
<sequence>MWRLFLPIGADRNHEAVSGGDVSEVVKFPATLVVVGGGDPLQDWQRRYVEGLKKSGKEVKLIEYPNAIHGFYIFPELPQLGYLIAEVRDFIQSQSARNA</sequence>
<organism evidence="3 4">
    <name type="scientific">Camellia sinensis</name>
    <name type="common">Tea plant</name>
    <name type="synonym">Thea sinensis</name>
    <dbReference type="NCBI Taxonomy" id="4442"/>
    <lineage>
        <taxon>Eukaryota</taxon>
        <taxon>Viridiplantae</taxon>
        <taxon>Streptophyta</taxon>
        <taxon>Embryophyta</taxon>
        <taxon>Tracheophyta</taxon>
        <taxon>Spermatophyta</taxon>
        <taxon>Magnoliopsida</taxon>
        <taxon>eudicotyledons</taxon>
        <taxon>Gunneridae</taxon>
        <taxon>Pentapetalae</taxon>
        <taxon>asterids</taxon>
        <taxon>Ericales</taxon>
        <taxon>Theaceae</taxon>
        <taxon>Camellia</taxon>
    </lineage>
</organism>
<dbReference type="Proteomes" id="UP000593564">
    <property type="component" value="Unassembled WGS sequence"/>
</dbReference>
<dbReference type="Pfam" id="PF07859">
    <property type="entry name" value="Abhydrolase_3"/>
    <property type="match status" value="1"/>
</dbReference>
<dbReference type="InterPro" id="IPR029058">
    <property type="entry name" value="AB_hydrolase_fold"/>
</dbReference>